<feature type="region of interest" description="Disordered" evidence="1">
    <location>
        <begin position="50"/>
        <end position="102"/>
    </location>
</feature>
<protein>
    <submittedName>
        <fullName evidence="2">Uncharacterized protein</fullName>
    </submittedName>
</protein>
<sequence length="102" mass="10777">MTRLAQQLAVLLLGHPLAALLDDGTHGPLSLPVRPGRPGLLLVDRRVVRRSTVESGTQGKSEAPPYAITGPDRDARASGGQDERRSVSRSASWGTIGSDVAR</sequence>
<evidence type="ECO:0000313" key="3">
    <source>
        <dbReference type="Proteomes" id="UP000321720"/>
    </source>
</evidence>
<gene>
    <name evidence="2" type="ORF">CCO02nite_30190</name>
</gene>
<comment type="caution">
    <text evidence="2">The sequence shown here is derived from an EMBL/GenBank/DDBJ whole genome shotgun (WGS) entry which is preliminary data.</text>
</comment>
<name>A0A511JEE7_9CELL</name>
<dbReference type="AlphaFoldDB" id="A0A511JEE7"/>
<keyword evidence="3" id="KW-1185">Reference proteome</keyword>
<accession>A0A511JEE7</accession>
<organism evidence="2 3">
    <name type="scientific">Cellulomonas composti</name>
    <dbReference type="NCBI Taxonomy" id="266130"/>
    <lineage>
        <taxon>Bacteria</taxon>
        <taxon>Bacillati</taxon>
        <taxon>Actinomycetota</taxon>
        <taxon>Actinomycetes</taxon>
        <taxon>Micrococcales</taxon>
        <taxon>Cellulomonadaceae</taxon>
        <taxon>Cellulomonas</taxon>
    </lineage>
</organism>
<feature type="compositionally biased region" description="Basic and acidic residues" evidence="1">
    <location>
        <begin position="71"/>
        <end position="86"/>
    </location>
</feature>
<dbReference type="EMBL" id="BJWG01000019">
    <property type="protein sequence ID" value="GEL96361.1"/>
    <property type="molecule type" value="Genomic_DNA"/>
</dbReference>
<evidence type="ECO:0000256" key="1">
    <source>
        <dbReference type="SAM" id="MobiDB-lite"/>
    </source>
</evidence>
<dbReference type="Proteomes" id="UP000321720">
    <property type="component" value="Unassembled WGS sequence"/>
</dbReference>
<evidence type="ECO:0000313" key="2">
    <source>
        <dbReference type="EMBL" id="GEL96361.1"/>
    </source>
</evidence>
<reference evidence="2 3" key="1">
    <citation type="submission" date="2019-07" db="EMBL/GenBank/DDBJ databases">
        <title>Whole genome shotgun sequence of Cellulomonas composti NBRC 100758.</title>
        <authorList>
            <person name="Hosoyama A."/>
            <person name="Uohara A."/>
            <person name="Ohji S."/>
            <person name="Ichikawa N."/>
        </authorList>
    </citation>
    <scope>NUCLEOTIDE SEQUENCE [LARGE SCALE GENOMIC DNA]</scope>
    <source>
        <strain evidence="2 3">NBRC 100758</strain>
    </source>
</reference>
<proteinExistence type="predicted"/>